<evidence type="ECO:0008006" key="4">
    <source>
        <dbReference type="Google" id="ProtNLM"/>
    </source>
</evidence>
<gene>
    <name evidence="2" type="ORF">KCV03_g99</name>
</gene>
<proteinExistence type="predicted"/>
<dbReference type="Proteomes" id="UP000767238">
    <property type="component" value="Unassembled WGS sequence"/>
</dbReference>
<feature type="non-terminal residue" evidence="2">
    <location>
        <position position="140"/>
    </location>
</feature>
<accession>A0A9P8KCS0</accession>
<dbReference type="EMBL" id="JAHFYH010000001">
    <property type="protein sequence ID" value="KAH0237770.1"/>
    <property type="molecule type" value="Genomic_DNA"/>
</dbReference>
<comment type="caution">
    <text evidence="2">The sequence shown here is derived from an EMBL/GenBank/DDBJ whole genome shotgun (WGS) entry which is preliminary data.</text>
</comment>
<evidence type="ECO:0000313" key="3">
    <source>
        <dbReference type="Proteomes" id="UP000767238"/>
    </source>
</evidence>
<reference evidence="2" key="2">
    <citation type="submission" date="2021-08" db="EMBL/GenBank/DDBJ databases">
        <authorList>
            <person name="Gostincar C."/>
            <person name="Sun X."/>
            <person name="Song Z."/>
            <person name="Gunde-Cimerman N."/>
        </authorList>
    </citation>
    <scope>NUCLEOTIDE SEQUENCE</scope>
    <source>
        <strain evidence="2">EXF-8016</strain>
    </source>
</reference>
<feature type="signal peptide" evidence="1">
    <location>
        <begin position="1"/>
        <end position="24"/>
    </location>
</feature>
<evidence type="ECO:0000313" key="2">
    <source>
        <dbReference type="EMBL" id="KAH0237770.1"/>
    </source>
</evidence>
<sequence length="140" mass="16030">MRFVSSQFILVLVLVLRFFQTFLMDTFNVPFDILPANMIITLAVPLKELGKIVPKIVLRSIIAEITDPPLPCSKLEPPGIAERCTSHLLQWESQLLVEIRIRSKRTHKLVSVEVFIVYPTTLLNELAKLCWKVECLRCIA</sequence>
<protein>
    <recommendedName>
        <fullName evidence="4">Secreted protein</fullName>
    </recommendedName>
</protein>
<keyword evidence="1" id="KW-0732">Signal</keyword>
<evidence type="ECO:0000256" key="1">
    <source>
        <dbReference type="SAM" id="SignalP"/>
    </source>
</evidence>
<feature type="chain" id="PRO_5040189820" description="Secreted protein" evidence="1">
    <location>
        <begin position="25"/>
        <end position="140"/>
    </location>
</feature>
<organism evidence="2 3">
    <name type="scientific">Aureobasidium melanogenum</name>
    <name type="common">Aureobasidium pullulans var. melanogenum</name>
    <dbReference type="NCBI Taxonomy" id="46634"/>
    <lineage>
        <taxon>Eukaryota</taxon>
        <taxon>Fungi</taxon>
        <taxon>Dikarya</taxon>
        <taxon>Ascomycota</taxon>
        <taxon>Pezizomycotina</taxon>
        <taxon>Dothideomycetes</taxon>
        <taxon>Dothideomycetidae</taxon>
        <taxon>Dothideales</taxon>
        <taxon>Saccotheciaceae</taxon>
        <taxon>Aureobasidium</taxon>
    </lineage>
</organism>
<reference evidence="2" key="1">
    <citation type="journal article" date="2021" name="J Fungi (Basel)">
        <title>Virulence traits and population genomics of the black yeast Aureobasidium melanogenum.</title>
        <authorList>
            <person name="Cernosa A."/>
            <person name="Sun X."/>
            <person name="Gostincar C."/>
            <person name="Fang C."/>
            <person name="Gunde-Cimerman N."/>
            <person name="Song Z."/>
        </authorList>
    </citation>
    <scope>NUCLEOTIDE SEQUENCE</scope>
    <source>
        <strain evidence="2">EXF-8016</strain>
    </source>
</reference>
<dbReference type="AlphaFoldDB" id="A0A9P8KCS0"/>
<name>A0A9P8KCS0_AURME</name>